<evidence type="ECO:0000256" key="2">
    <source>
        <dbReference type="ARBA" id="ARBA00022741"/>
    </source>
</evidence>
<evidence type="ECO:0000313" key="8">
    <source>
        <dbReference type="Proteomes" id="UP000199561"/>
    </source>
</evidence>
<dbReference type="GO" id="GO:0005524">
    <property type="term" value="F:ATP binding"/>
    <property type="evidence" value="ECO:0007669"/>
    <property type="project" value="UniProtKB-KW"/>
</dbReference>
<gene>
    <name evidence="7" type="ORF">SAMN05421880_12646</name>
</gene>
<dbReference type="InterPro" id="IPR027417">
    <property type="entry name" value="P-loop_NTPase"/>
</dbReference>
<dbReference type="STRING" id="52442.SAMN05421880_12646"/>
<organism evidence="7 8">
    <name type="scientific">Nitrosomonas nitrosa</name>
    <dbReference type="NCBI Taxonomy" id="52442"/>
    <lineage>
        <taxon>Bacteria</taxon>
        <taxon>Pseudomonadati</taxon>
        <taxon>Pseudomonadota</taxon>
        <taxon>Betaproteobacteria</taxon>
        <taxon>Nitrosomonadales</taxon>
        <taxon>Nitrosomonadaceae</taxon>
        <taxon>Nitrosomonas</taxon>
    </lineage>
</organism>
<dbReference type="PANTHER" id="PTHR23073">
    <property type="entry name" value="26S PROTEASOME REGULATORY SUBUNIT"/>
    <property type="match status" value="1"/>
</dbReference>
<evidence type="ECO:0000256" key="5">
    <source>
        <dbReference type="SAM" id="MobiDB-lite"/>
    </source>
</evidence>
<keyword evidence="2 4" id="KW-0547">Nucleotide-binding</keyword>
<dbReference type="GO" id="GO:0016887">
    <property type="term" value="F:ATP hydrolysis activity"/>
    <property type="evidence" value="ECO:0007669"/>
    <property type="project" value="InterPro"/>
</dbReference>
<evidence type="ECO:0000256" key="3">
    <source>
        <dbReference type="ARBA" id="ARBA00022840"/>
    </source>
</evidence>
<protein>
    <submittedName>
        <fullName evidence="7">ATPase family associated with various cellular activities (AAA)</fullName>
    </submittedName>
</protein>
<comment type="similarity">
    <text evidence="1 4">Belongs to the AAA ATPase family.</text>
</comment>
<evidence type="ECO:0000313" key="7">
    <source>
        <dbReference type="EMBL" id="SFM67911.1"/>
    </source>
</evidence>
<dbReference type="Proteomes" id="UP000199561">
    <property type="component" value="Unassembled WGS sequence"/>
</dbReference>
<evidence type="ECO:0000256" key="4">
    <source>
        <dbReference type="RuleBase" id="RU003651"/>
    </source>
</evidence>
<name>A0A1I4SU10_9PROT</name>
<sequence>MDNLSEVLKILEGALQHNVRKAADYASLLADKLEEKGETRQAAMIRQKLARVPQETFSPASLSHSLPVDSESQLHTLDEERPRLKDIELAMPKNVMDRLNEFIDSVRATEQLAAAGLRQPARLLLYGPPGCGKTQVARLIAAELKFPLLTVRCDTLVSSLLGQTSRNLRRVFEHAENRPCIFFLDEFDALAKSRSDEREIGELQRVVIALLQNIDVMSPETILIAATNHEELLDKAIWRRFAWHVPLTFPDANLRQRIWALKLGDRINPGTSTELLAELSEGLSGASIEHVAHDAIRSMILRGDTNVEEIDLLRRLGLTIAIARGLRLDSLEREIAFLREWAPQQLVLRKLAKYYGISVRQINNAAKGRGNANKHRKPNSARPTT</sequence>
<dbReference type="InterPro" id="IPR050221">
    <property type="entry name" value="26S_Proteasome_ATPase"/>
</dbReference>
<dbReference type="CDD" id="cd19481">
    <property type="entry name" value="RecA-like_protease"/>
    <property type="match status" value="1"/>
</dbReference>
<feature type="region of interest" description="Disordered" evidence="5">
    <location>
        <begin position="366"/>
        <end position="385"/>
    </location>
</feature>
<keyword evidence="8" id="KW-1185">Reference proteome</keyword>
<accession>A0A1I4SU10</accession>
<evidence type="ECO:0000256" key="1">
    <source>
        <dbReference type="ARBA" id="ARBA00006914"/>
    </source>
</evidence>
<dbReference type="SUPFAM" id="SSF52540">
    <property type="entry name" value="P-loop containing nucleoside triphosphate hydrolases"/>
    <property type="match status" value="1"/>
</dbReference>
<dbReference type="InterPro" id="IPR003593">
    <property type="entry name" value="AAA+_ATPase"/>
</dbReference>
<feature type="region of interest" description="Disordered" evidence="5">
    <location>
        <begin position="56"/>
        <end position="75"/>
    </location>
</feature>
<dbReference type="AlphaFoldDB" id="A0A1I4SU10"/>
<dbReference type="InterPro" id="IPR003960">
    <property type="entry name" value="ATPase_AAA_CS"/>
</dbReference>
<proteinExistence type="inferred from homology"/>
<evidence type="ECO:0000259" key="6">
    <source>
        <dbReference type="SMART" id="SM00382"/>
    </source>
</evidence>
<dbReference type="PROSITE" id="PS00674">
    <property type="entry name" value="AAA"/>
    <property type="match status" value="1"/>
</dbReference>
<reference evidence="7 8" key="1">
    <citation type="submission" date="2016-10" db="EMBL/GenBank/DDBJ databases">
        <authorList>
            <person name="de Groot N.N."/>
        </authorList>
    </citation>
    <scope>NUCLEOTIDE SEQUENCE [LARGE SCALE GENOMIC DNA]</scope>
    <source>
        <strain evidence="7 8">Nm146</strain>
    </source>
</reference>
<dbReference type="EMBL" id="FOUF01000026">
    <property type="protein sequence ID" value="SFM67911.1"/>
    <property type="molecule type" value="Genomic_DNA"/>
</dbReference>
<feature type="domain" description="AAA+ ATPase" evidence="6">
    <location>
        <begin position="119"/>
        <end position="251"/>
    </location>
</feature>
<dbReference type="SMART" id="SM00382">
    <property type="entry name" value="AAA"/>
    <property type="match status" value="1"/>
</dbReference>
<dbReference type="InterPro" id="IPR003959">
    <property type="entry name" value="ATPase_AAA_core"/>
</dbReference>
<dbReference type="Pfam" id="PF00004">
    <property type="entry name" value="AAA"/>
    <property type="match status" value="1"/>
</dbReference>
<keyword evidence="3 4" id="KW-0067">ATP-binding</keyword>
<dbReference type="Gene3D" id="3.40.50.300">
    <property type="entry name" value="P-loop containing nucleotide triphosphate hydrolases"/>
    <property type="match status" value="1"/>
</dbReference>